<name>A0ACA9R9R3_9GLOM</name>
<evidence type="ECO:0000313" key="1">
    <source>
        <dbReference type="EMBL" id="CAG8782642.1"/>
    </source>
</evidence>
<comment type="caution">
    <text evidence="1">The sequence shown here is derived from an EMBL/GenBank/DDBJ whole genome shotgun (WGS) entry which is preliminary data.</text>
</comment>
<reference evidence="1" key="1">
    <citation type="submission" date="2021-06" db="EMBL/GenBank/DDBJ databases">
        <authorList>
            <person name="Kallberg Y."/>
            <person name="Tangrot J."/>
            <person name="Rosling A."/>
        </authorList>
    </citation>
    <scope>NUCLEOTIDE SEQUENCE</scope>
    <source>
        <strain evidence="1">MA461A</strain>
    </source>
</reference>
<proteinExistence type="predicted"/>
<feature type="non-terminal residue" evidence="1">
    <location>
        <position position="1"/>
    </location>
</feature>
<sequence>KDNVDMLLDIEEEISDNNVFLMLQNWSIESSNESTTILVDNFTKYLDDLNTTILTEENLTDEQIVQLVLEEEKDNSESDKLEIILESR</sequence>
<dbReference type="Proteomes" id="UP000789920">
    <property type="component" value="Unassembled WGS sequence"/>
</dbReference>
<evidence type="ECO:0000313" key="2">
    <source>
        <dbReference type="Proteomes" id="UP000789920"/>
    </source>
</evidence>
<keyword evidence="2" id="KW-1185">Reference proteome</keyword>
<accession>A0ACA9R9R3</accession>
<gene>
    <name evidence="1" type="ORF">RPERSI_LOCUS17824</name>
</gene>
<dbReference type="EMBL" id="CAJVQC010046202">
    <property type="protein sequence ID" value="CAG8782642.1"/>
    <property type="molecule type" value="Genomic_DNA"/>
</dbReference>
<organism evidence="1 2">
    <name type="scientific">Racocetra persica</name>
    <dbReference type="NCBI Taxonomy" id="160502"/>
    <lineage>
        <taxon>Eukaryota</taxon>
        <taxon>Fungi</taxon>
        <taxon>Fungi incertae sedis</taxon>
        <taxon>Mucoromycota</taxon>
        <taxon>Glomeromycotina</taxon>
        <taxon>Glomeromycetes</taxon>
        <taxon>Diversisporales</taxon>
        <taxon>Gigasporaceae</taxon>
        <taxon>Racocetra</taxon>
    </lineage>
</organism>
<feature type="non-terminal residue" evidence="1">
    <location>
        <position position="88"/>
    </location>
</feature>
<protein>
    <submittedName>
        <fullName evidence="1">2096_t:CDS:1</fullName>
    </submittedName>
</protein>